<sequence length="424" mass="45962">MSKSKLGKRKKTVEFLASTAAPPPKRQDTKDNNMVEVVAANGNSLPPAGSSLSVADQLDDFEDLKAWIAQREAAAQPPPLTEAQRRALADLKAAIATPEPEAGEKDWVSLVFRYRDAHQLTGDTVSFPESPGPGGKWLCHCILSSAMWSEPKTFPGPERGLKVIDRVGTLGSPGFARKKDAKQYAAKCCIEWLMSNSYMPSDGENVTFVKMKQPRPSAPPLHAPSRKPTVASDSSSSSSSTDNGGFLDPSHSLPNKPSDNTREDTPEVDNIDVPPPTYSLPPKPPPQAVDTDDTTNDTRSLPKQATTTTTTTTTTTPSGSIDVHDDNIPATQRVIEMCKRLGIKAPGYPLVPSSTDQNCFFSGGPDFGEDGYMVPHHIGRITNCYGRKFAREKIAEDVLVYLFKIEDERMKTAEAALADLLPPE</sequence>
<evidence type="ECO:0008006" key="4">
    <source>
        <dbReference type="Google" id="ProtNLM"/>
    </source>
</evidence>
<reference evidence="2" key="1">
    <citation type="journal article" date="2023" name="Mol. Phylogenet. Evol.">
        <title>Genome-scale phylogeny and comparative genomics of the fungal order Sordariales.</title>
        <authorList>
            <person name="Hensen N."/>
            <person name="Bonometti L."/>
            <person name="Westerberg I."/>
            <person name="Brannstrom I.O."/>
            <person name="Guillou S."/>
            <person name="Cros-Aarteil S."/>
            <person name="Calhoun S."/>
            <person name="Haridas S."/>
            <person name="Kuo A."/>
            <person name="Mondo S."/>
            <person name="Pangilinan J."/>
            <person name="Riley R."/>
            <person name="LaButti K."/>
            <person name="Andreopoulos B."/>
            <person name="Lipzen A."/>
            <person name="Chen C."/>
            <person name="Yan M."/>
            <person name="Daum C."/>
            <person name="Ng V."/>
            <person name="Clum A."/>
            <person name="Steindorff A."/>
            <person name="Ohm R.A."/>
            <person name="Martin F."/>
            <person name="Silar P."/>
            <person name="Natvig D.O."/>
            <person name="Lalanne C."/>
            <person name="Gautier V."/>
            <person name="Ament-Velasquez S.L."/>
            <person name="Kruys A."/>
            <person name="Hutchinson M.I."/>
            <person name="Powell A.J."/>
            <person name="Barry K."/>
            <person name="Miller A.N."/>
            <person name="Grigoriev I.V."/>
            <person name="Debuchy R."/>
            <person name="Gladieux P."/>
            <person name="Hiltunen Thoren M."/>
            <person name="Johannesson H."/>
        </authorList>
    </citation>
    <scope>NUCLEOTIDE SEQUENCE</scope>
    <source>
        <strain evidence="2">SMH4131-1</strain>
    </source>
</reference>
<name>A0AAE0MI28_9PEZI</name>
<comment type="caution">
    <text evidence="2">The sequence shown here is derived from an EMBL/GenBank/DDBJ whole genome shotgun (WGS) entry which is preliminary data.</text>
</comment>
<evidence type="ECO:0000313" key="2">
    <source>
        <dbReference type="EMBL" id="KAK3333421.1"/>
    </source>
</evidence>
<dbReference type="AlphaFoldDB" id="A0AAE0MI28"/>
<gene>
    <name evidence="2" type="ORF">B0T19DRAFT_399106</name>
</gene>
<protein>
    <recommendedName>
        <fullName evidence="4">DRBM domain-containing protein</fullName>
    </recommendedName>
</protein>
<accession>A0AAE0MI28</accession>
<feature type="compositionally biased region" description="Pro residues" evidence="1">
    <location>
        <begin position="273"/>
        <end position="287"/>
    </location>
</feature>
<feature type="compositionally biased region" description="Low complexity" evidence="1">
    <location>
        <begin position="306"/>
        <end position="316"/>
    </location>
</feature>
<reference evidence="2" key="2">
    <citation type="submission" date="2023-06" db="EMBL/GenBank/DDBJ databases">
        <authorList>
            <consortium name="Lawrence Berkeley National Laboratory"/>
            <person name="Haridas S."/>
            <person name="Hensen N."/>
            <person name="Bonometti L."/>
            <person name="Westerberg I."/>
            <person name="Brannstrom I.O."/>
            <person name="Guillou S."/>
            <person name="Cros-Aarteil S."/>
            <person name="Calhoun S."/>
            <person name="Kuo A."/>
            <person name="Mondo S."/>
            <person name="Pangilinan J."/>
            <person name="Riley R."/>
            <person name="Labutti K."/>
            <person name="Andreopoulos B."/>
            <person name="Lipzen A."/>
            <person name="Chen C."/>
            <person name="Yanf M."/>
            <person name="Daum C."/>
            <person name="Ng V."/>
            <person name="Clum A."/>
            <person name="Steindorff A."/>
            <person name="Ohm R."/>
            <person name="Martin F."/>
            <person name="Silar P."/>
            <person name="Natvig D."/>
            <person name="Lalanne C."/>
            <person name="Gautier V."/>
            <person name="Ament-Velasquez S.L."/>
            <person name="Kruys A."/>
            <person name="Hutchinson M.I."/>
            <person name="Powell A.J."/>
            <person name="Barry K."/>
            <person name="Miller A.N."/>
            <person name="Grigoriev I.V."/>
            <person name="Debuchy R."/>
            <person name="Gladieux P."/>
            <person name="Thoren M.H."/>
            <person name="Johannesson H."/>
        </authorList>
    </citation>
    <scope>NUCLEOTIDE SEQUENCE</scope>
    <source>
        <strain evidence="2">SMH4131-1</strain>
    </source>
</reference>
<feature type="compositionally biased region" description="Basic residues" evidence="1">
    <location>
        <begin position="1"/>
        <end position="11"/>
    </location>
</feature>
<feature type="region of interest" description="Disordered" evidence="1">
    <location>
        <begin position="1"/>
        <end position="33"/>
    </location>
</feature>
<proteinExistence type="predicted"/>
<dbReference type="EMBL" id="JAUEPO010000002">
    <property type="protein sequence ID" value="KAK3333421.1"/>
    <property type="molecule type" value="Genomic_DNA"/>
</dbReference>
<evidence type="ECO:0000256" key="1">
    <source>
        <dbReference type="SAM" id="MobiDB-lite"/>
    </source>
</evidence>
<dbReference type="Proteomes" id="UP001286456">
    <property type="component" value="Unassembled WGS sequence"/>
</dbReference>
<evidence type="ECO:0000313" key="3">
    <source>
        <dbReference type="Proteomes" id="UP001286456"/>
    </source>
</evidence>
<keyword evidence="3" id="KW-1185">Reference proteome</keyword>
<organism evidence="2 3">
    <name type="scientific">Cercophora scortea</name>
    <dbReference type="NCBI Taxonomy" id="314031"/>
    <lineage>
        <taxon>Eukaryota</taxon>
        <taxon>Fungi</taxon>
        <taxon>Dikarya</taxon>
        <taxon>Ascomycota</taxon>
        <taxon>Pezizomycotina</taxon>
        <taxon>Sordariomycetes</taxon>
        <taxon>Sordariomycetidae</taxon>
        <taxon>Sordariales</taxon>
        <taxon>Lasiosphaeriaceae</taxon>
        <taxon>Cercophora</taxon>
    </lineage>
</organism>
<feature type="region of interest" description="Disordered" evidence="1">
    <location>
        <begin position="212"/>
        <end position="325"/>
    </location>
</feature>